<organism evidence="1 2">
    <name type="scientific">Macrostomum lignano</name>
    <dbReference type="NCBI Taxonomy" id="282301"/>
    <lineage>
        <taxon>Eukaryota</taxon>
        <taxon>Metazoa</taxon>
        <taxon>Spiralia</taxon>
        <taxon>Lophotrochozoa</taxon>
        <taxon>Platyhelminthes</taxon>
        <taxon>Rhabditophora</taxon>
        <taxon>Macrostomorpha</taxon>
        <taxon>Macrostomida</taxon>
        <taxon>Macrostomidae</taxon>
        <taxon>Macrostomum</taxon>
    </lineage>
</organism>
<sequence length="223" mass="24277">ACTFFTINSHFRCSPSDSELSEQLHSALEQSGFTESRAALQSAAADALQQILRSRLRNPSYFVVGSYSEGWGNSLTTLNGRTDANSDIDVIELTPGREYHQRGLCECDGAPEQHELVNGHIQCSGFASNPAYPTPGCTLKPALDNVSACRLCRYPPIAPLLPNRISNIPHPVLEALQEVLTSDSSPCHVVYAASPDRGGEELRVSTSFLENRMLRSLTTLQGQ</sequence>
<proteinExistence type="predicted"/>
<evidence type="ECO:0000313" key="1">
    <source>
        <dbReference type="Proteomes" id="UP000095280"/>
    </source>
</evidence>
<dbReference type="AlphaFoldDB" id="A0A1I8JIP6"/>
<reference evidence="2" key="1">
    <citation type="submission" date="2016-11" db="UniProtKB">
        <authorList>
            <consortium name="WormBaseParasite"/>
        </authorList>
    </citation>
    <scope>IDENTIFICATION</scope>
</reference>
<name>A0A1I8JIP6_9PLAT</name>
<dbReference type="Proteomes" id="UP000095280">
    <property type="component" value="Unplaced"/>
</dbReference>
<protein>
    <submittedName>
        <fullName evidence="2">NTP_transf_2 domain-containing protein</fullName>
    </submittedName>
</protein>
<evidence type="ECO:0000313" key="2">
    <source>
        <dbReference type="WBParaSite" id="maker-uti_cns_0048007-snap-gene-0.7-mRNA-1"/>
    </source>
</evidence>
<accession>A0A1I8JIP6</accession>
<dbReference type="WBParaSite" id="maker-uti_cns_0048007-snap-gene-0.7-mRNA-1">
    <property type="protein sequence ID" value="maker-uti_cns_0048007-snap-gene-0.7-mRNA-1"/>
    <property type="gene ID" value="maker-uti_cns_0048007-snap-gene-0.7"/>
</dbReference>
<keyword evidence="1" id="KW-1185">Reference proteome</keyword>